<reference evidence="11" key="1">
    <citation type="submission" date="2005-09" db="EMBL/GenBank/DDBJ databases">
        <title>Annotation of the Aspergillus terreus NIH2624 genome.</title>
        <authorList>
            <person name="Birren B.W."/>
            <person name="Lander E.S."/>
            <person name="Galagan J.E."/>
            <person name="Nusbaum C."/>
            <person name="Devon K."/>
            <person name="Henn M."/>
            <person name="Ma L.-J."/>
            <person name="Jaffe D.B."/>
            <person name="Butler J."/>
            <person name="Alvarez P."/>
            <person name="Gnerre S."/>
            <person name="Grabherr M."/>
            <person name="Kleber M."/>
            <person name="Mauceli E.W."/>
            <person name="Brockman W."/>
            <person name="Rounsley S."/>
            <person name="Young S.K."/>
            <person name="LaButti K."/>
            <person name="Pushparaj V."/>
            <person name="DeCaprio D."/>
            <person name="Crawford M."/>
            <person name="Koehrsen M."/>
            <person name="Engels R."/>
            <person name="Montgomery P."/>
            <person name="Pearson M."/>
            <person name="Howarth C."/>
            <person name="Larson L."/>
            <person name="Luoma S."/>
            <person name="White J."/>
            <person name="Alvarado L."/>
            <person name="Kodira C.D."/>
            <person name="Zeng Q."/>
            <person name="Oleary S."/>
            <person name="Yandava C."/>
            <person name="Denning D.W."/>
            <person name="Nierman W.C."/>
            <person name="Milne T."/>
            <person name="Madden K."/>
        </authorList>
    </citation>
    <scope>NUCLEOTIDE SEQUENCE [LARGE SCALE GENOMIC DNA]</scope>
    <source>
        <strain evidence="11">NIH 2624 / FGSC A1156</strain>
    </source>
</reference>
<dbReference type="HOGENOM" id="CLU_456314_0_0_1"/>
<dbReference type="GO" id="GO:0005794">
    <property type="term" value="C:Golgi apparatus"/>
    <property type="evidence" value="ECO:0007669"/>
    <property type="project" value="TreeGrafter"/>
</dbReference>
<name>Q0CZJ6_ASPTN</name>
<dbReference type="InterPro" id="IPR043130">
    <property type="entry name" value="CDP-OH_PTrfase_TM_dom"/>
</dbReference>
<dbReference type="Pfam" id="PF01066">
    <property type="entry name" value="CDP-OH_P_transf"/>
    <property type="match status" value="1"/>
</dbReference>
<dbReference type="Gene3D" id="1.20.120.1760">
    <property type="match status" value="1"/>
</dbReference>
<organism evidence="10 11">
    <name type="scientific">Aspergillus terreus (strain NIH 2624 / FGSC A1156)</name>
    <dbReference type="NCBI Taxonomy" id="341663"/>
    <lineage>
        <taxon>Eukaryota</taxon>
        <taxon>Fungi</taxon>
        <taxon>Dikarya</taxon>
        <taxon>Ascomycota</taxon>
        <taxon>Pezizomycotina</taxon>
        <taxon>Eurotiomycetes</taxon>
        <taxon>Eurotiomycetidae</taxon>
        <taxon>Eurotiales</taxon>
        <taxon>Aspergillaceae</taxon>
        <taxon>Aspergillus</taxon>
        <taxon>Aspergillus subgen. Circumdati</taxon>
    </lineage>
</organism>
<gene>
    <name evidence="10" type="ORF">ATEG_00888</name>
</gene>
<keyword evidence="4 9" id="KW-1133">Transmembrane helix</keyword>
<keyword evidence="2 8" id="KW-0808">Transferase</keyword>
<dbReference type="RefSeq" id="XP_001210974.1">
    <property type="nucleotide sequence ID" value="XM_001210974.1"/>
</dbReference>
<dbReference type="OrthoDB" id="9991317at2759"/>
<proteinExistence type="inferred from homology"/>
<dbReference type="STRING" id="341663.Q0CZJ6"/>
<dbReference type="PANTHER" id="PTHR15362">
    <property type="entry name" value="PHOSPHATIDYLINOSITOL SYNTHASE"/>
    <property type="match status" value="1"/>
</dbReference>
<dbReference type="PROSITE" id="PS00379">
    <property type="entry name" value="CDP_ALCOHOL_P_TRANSF"/>
    <property type="match status" value="1"/>
</dbReference>
<evidence type="ECO:0000256" key="9">
    <source>
        <dbReference type="SAM" id="Phobius"/>
    </source>
</evidence>
<dbReference type="SUPFAM" id="SSF81901">
    <property type="entry name" value="HCP-like"/>
    <property type="match status" value="1"/>
</dbReference>
<evidence type="ECO:0000256" key="7">
    <source>
        <dbReference type="ARBA" id="ARBA00023264"/>
    </source>
</evidence>
<dbReference type="eggNOG" id="KOG3240">
    <property type="taxonomic scope" value="Eukaryota"/>
</dbReference>
<dbReference type="InterPro" id="IPR048254">
    <property type="entry name" value="CDP_ALCOHOL_P_TRANSF_CS"/>
</dbReference>
<dbReference type="Gene3D" id="1.25.40.10">
    <property type="entry name" value="Tetratricopeptide repeat domain"/>
    <property type="match status" value="1"/>
</dbReference>
<dbReference type="GO" id="GO:0016020">
    <property type="term" value="C:membrane"/>
    <property type="evidence" value="ECO:0007669"/>
    <property type="project" value="UniProtKB-SubCell"/>
</dbReference>
<evidence type="ECO:0000313" key="11">
    <source>
        <dbReference type="Proteomes" id="UP000007963"/>
    </source>
</evidence>
<evidence type="ECO:0000256" key="5">
    <source>
        <dbReference type="ARBA" id="ARBA00023098"/>
    </source>
</evidence>
<keyword evidence="5" id="KW-0443">Lipid metabolism</keyword>
<dbReference type="GeneID" id="4355649"/>
<dbReference type="EMBL" id="CH476594">
    <property type="protein sequence ID" value="EAU39534.1"/>
    <property type="molecule type" value="Genomic_DNA"/>
</dbReference>
<sequence>MATHLQDQDPVNEKEENIFILIPNLIGYARVVFAIASLYYMPYHPRTCSLLYSASCLLDALDGAAARRLGQSTQFGAVLDMIIDRCTTTCLLKVLFTVCAMNEAFFIALYLLSFSSPLLMPSLENSKASSATASQIWGSPWSSGAMEMARANKISSSAPWFILAVSSSFMLFKHAFLASRSERTGSLNDLEQCILLGRQAVDIIPTDDPHRVDLLLDLSDYLHNRYIRLGSPEDNRQAVEIIQTAMQSQTKYASLRPSQLCTLSHRFRDRYESTMEKADIDQFIQLAQEALNRVPLDHPQRAYRLHSLSSALEKRFLVLGTMSDLEKSIEYSEKALESTSPDRSDGINYLYALSIKLTSRYELLGGLIDLEDAIHLMQSCIESAPPNYLNRVSHLKTLSDQLGYLFESNMQTGTLDRAIDTATEAIKLVPKDDMMRSSILNSLHLLFISRFKTTNNLSDLKSAIEAQREAIKRDSHYRGDRSILIHNLSVGLALLQHTGEPTDPTEAIKLSWEAVNAASEYHPNRAMYLNTCGTFLKENYESTRQIILGDKKPNELFLEAFHHESSPPLDRIKAGENAFDCYIPMESGLRRIRWREML</sequence>
<keyword evidence="3 9" id="KW-0812">Transmembrane</keyword>
<evidence type="ECO:0000256" key="1">
    <source>
        <dbReference type="ARBA" id="ARBA00004141"/>
    </source>
</evidence>
<evidence type="ECO:0000256" key="2">
    <source>
        <dbReference type="ARBA" id="ARBA00022679"/>
    </source>
</evidence>
<dbReference type="GO" id="GO:0003881">
    <property type="term" value="F:CDP-diacylglycerol-inositol 3-phosphatidyltransferase activity"/>
    <property type="evidence" value="ECO:0007669"/>
    <property type="project" value="TreeGrafter"/>
</dbReference>
<dbReference type="VEuPathDB" id="FungiDB:ATEG_00888"/>
<feature type="transmembrane region" description="Helical" evidence="9">
    <location>
        <begin position="18"/>
        <end position="41"/>
    </location>
</feature>
<evidence type="ECO:0000256" key="4">
    <source>
        <dbReference type="ARBA" id="ARBA00022989"/>
    </source>
</evidence>
<dbReference type="InterPro" id="IPR000462">
    <property type="entry name" value="CDP-OH_P_trans"/>
</dbReference>
<evidence type="ECO:0000313" key="10">
    <source>
        <dbReference type="EMBL" id="EAU39534.1"/>
    </source>
</evidence>
<dbReference type="AlphaFoldDB" id="Q0CZJ6"/>
<evidence type="ECO:0000256" key="8">
    <source>
        <dbReference type="RuleBase" id="RU003750"/>
    </source>
</evidence>
<feature type="transmembrane region" description="Helical" evidence="9">
    <location>
        <begin position="90"/>
        <end position="112"/>
    </location>
</feature>
<dbReference type="Proteomes" id="UP000007963">
    <property type="component" value="Unassembled WGS sequence"/>
</dbReference>
<comment type="similarity">
    <text evidence="8">Belongs to the CDP-alcohol phosphatidyltransferase class-I family.</text>
</comment>
<dbReference type="GO" id="GO:0006661">
    <property type="term" value="P:phosphatidylinositol biosynthetic process"/>
    <property type="evidence" value="ECO:0007669"/>
    <property type="project" value="TreeGrafter"/>
</dbReference>
<keyword evidence="6 9" id="KW-0472">Membrane</keyword>
<dbReference type="PANTHER" id="PTHR15362:SF4">
    <property type="entry name" value="CDP-DIACYLGLYCEROL--INOSITOL 3-PHOSPHATIDYLTRANSFERASE"/>
    <property type="match status" value="1"/>
</dbReference>
<protein>
    <recommendedName>
        <fullName evidence="12">CDP-diacylglycerol--inositol 3-phosphatidyltransferase</fullName>
    </recommendedName>
</protein>
<evidence type="ECO:0008006" key="12">
    <source>
        <dbReference type="Google" id="ProtNLM"/>
    </source>
</evidence>
<evidence type="ECO:0000256" key="6">
    <source>
        <dbReference type="ARBA" id="ARBA00023136"/>
    </source>
</evidence>
<keyword evidence="7" id="KW-1208">Phospholipid metabolism</keyword>
<accession>Q0CZJ6</accession>
<comment type="subcellular location">
    <subcellularLocation>
        <location evidence="1">Membrane</location>
        <topology evidence="1">Multi-pass membrane protein</topology>
    </subcellularLocation>
</comment>
<dbReference type="InterPro" id="IPR011990">
    <property type="entry name" value="TPR-like_helical_dom_sf"/>
</dbReference>
<evidence type="ECO:0000256" key="3">
    <source>
        <dbReference type="ARBA" id="ARBA00022692"/>
    </source>
</evidence>